<dbReference type="Pfam" id="PF20152">
    <property type="entry name" value="DUF6534"/>
    <property type="match status" value="1"/>
</dbReference>
<feature type="transmembrane region" description="Helical" evidence="1">
    <location>
        <begin position="194"/>
        <end position="218"/>
    </location>
</feature>
<feature type="transmembrane region" description="Helical" evidence="1">
    <location>
        <begin position="265"/>
        <end position="284"/>
    </location>
</feature>
<keyword evidence="1" id="KW-0472">Membrane</keyword>
<dbReference type="InterPro" id="IPR045339">
    <property type="entry name" value="DUF6534"/>
</dbReference>
<feature type="transmembrane region" description="Helical" evidence="1">
    <location>
        <begin position="166"/>
        <end position="188"/>
    </location>
</feature>
<name>A0A0C2ZP65_9AGAM</name>
<evidence type="ECO:0000259" key="2">
    <source>
        <dbReference type="Pfam" id="PF20152"/>
    </source>
</evidence>
<dbReference type="OrthoDB" id="2562493at2759"/>
<proteinExistence type="predicted"/>
<feature type="domain" description="DUF6534" evidence="2">
    <location>
        <begin position="205"/>
        <end position="289"/>
    </location>
</feature>
<protein>
    <recommendedName>
        <fullName evidence="2">DUF6534 domain-containing protein</fullName>
    </recommendedName>
</protein>
<dbReference type="Proteomes" id="UP000053989">
    <property type="component" value="Unassembled WGS sequence"/>
</dbReference>
<reference evidence="4" key="2">
    <citation type="submission" date="2015-01" db="EMBL/GenBank/DDBJ databases">
        <title>Evolutionary Origins and Diversification of the Mycorrhizal Mutualists.</title>
        <authorList>
            <consortium name="DOE Joint Genome Institute"/>
            <consortium name="Mycorrhizal Genomics Consortium"/>
            <person name="Kohler A."/>
            <person name="Kuo A."/>
            <person name="Nagy L.G."/>
            <person name="Floudas D."/>
            <person name="Copeland A."/>
            <person name="Barry K.W."/>
            <person name="Cichocki N."/>
            <person name="Veneault-Fourrey C."/>
            <person name="LaButti K."/>
            <person name="Lindquist E.A."/>
            <person name="Lipzen A."/>
            <person name="Lundell T."/>
            <person name="Morin E."/>
            <person name="Murat C."/>
            <person name="Riley R."/>
            <person name="Ohm R."/>
            <person name="Sun H."/>
            <person name="Tunlid A."/>
            <person name="Henrissat B."/>
            <person name="Grigoriev I.V."/>
            <person name="Hibbett D.S."/>
            <person name="Martin F."/>
        </authorList>
    </citation>
    <scope>NUCLEOTIDE SEQUENCE [LARGE SCALE GENOMIC DNA]</scope>
    <source>
        <strain evidence="4">Foug A</strain>
    </source>
</reference>
<dbReference type="InParanoid" id="A0A0C2ZP65"/>
<feature type="transmembrane region" description="Helical" evidence="1">
    <location>
        <begin position="132"/>
        <end position="154"/>
    </location>
</feature>
<feature type="transmembrane region" description="Helical" evidence="1">
    <location>
        <begin position="60"/>
        <end position="81"/>
    </location>
</feature>
<evidence type="ECO:0000313" key="3">
    <source>
        <dbReference type="EMBL" id="KIM54412.1"/>
    </source>
</evidence>
<keyword evidence="1" id="KW-0812">Transmembrane</keyword>
<keyword evidence="4" id="KW-1185">Reference proteome</keyword>
<gene>
    <name evidence="3" type="ORF">SCLCIDRAFT_378972</name>
</gene>
<organism evidence="3 4">
    <name type="scientific">Scleroderma citrinum Foug A</name>
    <dbReference type="NCBI Taxonomy" id="1036808"/>
    <lineage>
        <taxon>Eukaryota</taxon>
        <taxon>Fungi</taxon>
        <taxon>Dikarya</taxon>
        <taxon>Basidiomycota</taxon>
        <taxon>Agaricomycotina</taxon>
        <taxon>Agaricomycetes</taxon>
        <taxon>Agaricomycetidae</taxon>
        <taxon>Boletales</taxon>
        <taxon>Sclerodermatineae</taxon>
        <taxon>Sclerodermataceae</taxon>
        <taxon>Scleroderma</taxon>
    </lineage>
</organism>
<dbReference type="EMBL" id="KN822155">
    <property type="protein sequence ID" value="KIM54412.1"/>
    <property type="molecule type" value="Genomic_DNA"/>
</dbReference>
<evidence type="ECO:0000256" key="1">
    <source>
        <dbReference type="SAM" id="Phobius"/>
    </source>
</evidence>
<dbReference type="PANTHER" id="PTHR40465:SF1">
    <property type="entry name" value="DUF6534 DOMAIN-CONTAINING PROTEIN"/>
    <property type="match status" value="1"/>
</dbReference>
<reference evidence="3 4" key="1">
    <citation type="submission" date="2014-04" db="EMBL/GenBank/DDBJ databases">
        <authorList>
            <consortium name="DOE Joint Genome Institute"/>
            <person name="Kuo A."/>
            <person name="Kohler A."/>
            <person name="Nagy L.G."/>
            <person name="Floudas D."/>
            <person name="Copeland A."/>
            <person name="Barry K.W."/>
            <person name="Cichocki N."/>
            <person name="Veneault-Fourrey C."/>
            <person name="LaButti K."/>
            <person name="Lindquist E.A."/>
            <person name="Lipzen A."/>
            <person name="Lundell T."/>
            <person name="Morin E."/>
            <person name="Murat C."/>
            <person name="Sun H."/>
            <person name="Tunlid A."/>
            <person name="Henrissat B."/>
            <person name="Grigoriev I.V."/>
            <person name="Hibbett D.S."/>
            <person name="Martin F."/>
            <person name="Nordberg H.P."/>
            <person name="Cantor M.N."/>
            <person name="Hua S.X."/>
        </authorList>
    </citation>
    <scope>NUCLEOTIDE SEQUENCE [LARGE SCALE GENOMIC DNA]</scope>
    <source>
        <strain evidence="3 4">Foug A</strain>
    </source>
</reference>
<feature type="transmembrane region" description="Helical" evidence="1">
    <location>
        <begin position="230"/>
        <end position="259"/>
    </location>
</feature>
<dbReference type="AlphaFoldDB" id="A0A0C2ZP65"/>
<sequence length="312" mass="35019">MALICPSDTEEYKDNGFATHGYPTVILFPHTAIASVRQRKAMDTLPQSLESYAHVLQGPLIGSFFSILLYGVSCVLTFLYFHSYPDDHVWLKCLVTIIWILESIHSGFLISFNNTCFINGFGNVVLLRRIPWDLLVSFEISFLITFIVNLFFIWRVWRFAKKIWAVGLLLLLTTSRYVIATVALALGWESFKAHPLLSVALGVAVLGDTLLALILSYYLRDKRTPSSAQLVTRVLAYVVGTGALTSMVVILELIFILTFSNNLTFVPFGLVLVRLYAISALLSLNLRQHPRKHQQGVSIPLYSSNHSVKTSC</sequence>
<dbReference type="HOGENOM" id="CLU_046025_5_1_1"/>
<accession>A0A0C2ZP65</accession>
<dbReference type="PANTHER" id="PTHR40465">
    <property type="entry name" value="CHROMOSOME 1, WHOLE GENOME SHOTGUN SEQUENCE"/>
    <property type="match status" value="1"/>
</dbReference>
<keyword evidence="1" id="KW-1133">Transmembrane helix</keyword>
<feature type="transmembrane region" description="Helical" evidence="1">
    <location>
        <begin position="93"/>
        <end position="112"/>
    </location>
</feature>
<evidence type="ECO:0000313" key="4">
    <source>
        <dbReference type="Proteomes" id="UP000053989"/>
    </source>
</evidence>